<feature type="transmembrane region" description="Helical" evidence="1">
    <location>
        <begin position="12"/>
        <end position="30"/>
    </location>
</feature>
<feature type="transmembrane region" description="Helical" evidence="1">
    <location>
        <begin position="42"/>
        <end position="61"/>
    </location>
</feature>
<keyword evidence="1" id="KW-1133">Transmembrane helix</keyword>
<keyword evidence="1" id="KW-0472">Membrane</keyword>
<proteinExistence type="predicted"/>
<feature type="transmembrane region" description="Helical" evidence="1">
    <location>
        <begin position="73"/>
        <end position="95"/>
    </location>
</feature>
<protein>
    <submittedName>
        <fullName evidence="2">Uncharacterized protein</fullName>
    </submittedName>
</protein>
<accession>A0A1Y1UYC8</accession>
<keyword evidence="3" id="KW-1185">Reference proteome</keyword>
<reference evidence="2 3" key="2">
    <citation type="submission" date="2016-08" db="EMBL/GenBank/DDBJ databases">
        <title>Pervasive Adenine N6-methylation of Active Genes in Fungi.</title>
        <authorList>
            <consortium name="DOE Joint Genome Institute"/>
            <person name="Mondo S.J."/>
            <person name="Dannebaum R.O."/>
            <person name="Kuo R.C."/>
            <person name="Labutti K."/>
            <person name="Haridas S."/>
            <person name="Kuo A."/>
            <person name="Salamov A."/>
            <person name="Ahrendt S.R."/>
            <person name="Lipzen A."/>
            <person name="Sullivan W."/>
            <person name="Andreopoulos W.B."/>
            <person name="Clum A."/>
            <person name="Lindquist E."/>
            <person name="Daum C."/>
            <person name="Ramamoorthy G.K."/>
            <person name="Gryganskyi A."/>
            <person name="Culley D."/>
            <person name="Magnuson J.K."/>
            <person name="James T.Y."/>
            <person name="O'Malley M.A."/>
            <person name="Stajich J.E."/>
            <person name="Spatafora J.W."/>
            <person name="Visel A."/>
            <person name="Grigoriev I.V."/>
        </authorList>
    </citation>
    <scope>NUCLEOTIDE SEQUENCE [LARGE SCALE GENOMIC DNA]</scope>
    <source>
        <strain evidence="3">finn</strain>
    </source>
</reference>
<evidence type="ECO:0000313" key="2">
    <source>
        <dbReference type="EMBL" id="ORX43285.1"/>
    </source>
</evidence>
<dbReference type="AlphaFoldDB" id="A0A1Y1UYC8"/>
<dbReference type="OrthoDB" id="2141572at2759"/>
<organism evidence="2 3">
    <name type="scientific">Piromyces finnis</name>
    <dbReference type="NCBI Taxonomy" id="1754191"/>
    <lineage>
        <taxon>Eukaryota</taxon>
        <taxon>Fungi</taxon>
        <taxon>Fungi incertae sedis</taxon>
        <taxon>Chytridiomycota</taxon>
        <taxon>Chytridiomycota incertae sedis</taxon>
        <taxon>Neocallimastigomycetes</taxon>
        <taxon>Neocallimastigales</taxon>
        <taxon>Neocallimastigaceae</taxon>
        <taxon>Piromyces</taxon>
    </lineage>
</organism>
<name>A0A1Y1UYC8_9FUNG</name>
<dbReference type="Proteomes" id="UP000193719">
    <property type="component" value="Unassembled WGS sequence"/>
</dbReference>
<evidence type="ECO:0000313" key="3">
    <source>
        <dbReference type="Proteomes" id="UP000193719"/>
    </source>
</evidence>
<feature type="transmembrane region" description="Helical" evidence="1">
    <location>
        <begin position="115"/>
        <end position="133"/>
    </location>
</feature>
<sequence length="164" mass="19220">MQFETIEKQVKILFSFCIFVQCLDILYFIIFGEGFIIEKIVYILPMLLFAIFPGFLLYALVKGNKYILVKFNILFEGLPFYYIAIAIKNMICWSFEFINNDISFFNLIDFKNPMIMGVMLVVLIVIIVTMIYSRNILKTYVKKLKTENRALIGESEEAVLLKMI</sequence>
<evidence type="ECO:0000256" key="1">
    <source>
        <dbReference type="SAM" id="Phobius"/>
    </source>
</evidence>
<reference evidence="2 3" key="1">
    <citation type="submission" date="2016-08" db="EMBL/GenBank/DDBJ databases">
        <title>Genomes of anaerobic fungi encode conserved fungal cellulosomes for biomass hydrolysis.</title>
        <authorList>
            <consortium name="DOE Joint Genome Institute"/>
            <person name="Haitjema C.H."/>
            <person name="Gilmore S.P."/>
            <person name="Henske J.K."/>
            <person name="Solomon K.V."/>
            <person name="De Groot R."/>
            <person name="Kuo A."/>
            <person name="Mondo S.J."/>
            <person name="Salamov A.A."/>
            <person name="Labutti K."/>
            <person name="Zhao Z."/>
            <person name="Chiniquy J."/>
            <person name="Barry K."/>
            <person name="Brewer H.M."/>
            <person name="Purvine S.O."/>
            <person name="Wright A.T."/>
            <person name="Boxma B."/>
            <person name="Van Alen T."/>
            <person name="Hackstein J.H."/>
            <person name="Baker S.E."/>
            <person name="Grigoriev I.V."/>
            <person name="O'Malley M.A."/>
        </authorList>
    </citation>
    <scope>NUCLEOTIDE SEQUENCE [LARGE SCALE GENOMIC DNA]</scope>
    <source>
        <strain evidence="3">finn</strain>
    </source>
</reference>
<comment type="caution">
    <text evidence="2">The sequence shown here is derived from an EMBL/GenBank/DDBJ whole genome shotgun (WGS) entry which is preliminary data.</text>
</comment>
<keyword evidence="1" id="KW-0812">Transmembrane</keyword>
<gene>
    <name evidence="2" type="ORF">BCR36DRAFT_336317</name>
</gene>
<dbReference type="EMBL" id="MCFH01000054">
    <property type="protein sequence ID" value="ORX43285.1"/>
    <property type="molecule type" value="Genomic_DNA"/>
</dbReference>